<evidence type="ECO:0000313" key="3">
    <source>
        <dbReference type="Proteomes" id="UP000469385"/>
    </source>
</evidence>
<name>A0A6N8IYA9_9BURK</name>
<dbReference type="CDD" id="cd13578">
    <property type="entry name" value="PBP2_Bug27"/>
    <property type="match status" value="1"/>
</dbReference>
<dbReference type="Pfam" id="PF03401">
    <property type="entry name" value="TctC"/>
    <property type="match status" value="1"/>
</dbReference>
<sequence length="341" mass="36401">MLPAHEPPCGPPSVSRRPMKYVQRATRWLLLAAAVAVGSTGQAQTYPSKPIRVIVPSSPGGSPDVLARLISAPLGEELGQPVVVETVTGAAGIIGTDKVAKSTPDGYTLLYGFNQVATMNPPLYKKLPYQPERDLVPLGLTLNLSYMWIATNEFEANSIADLTRINRAKPGTVNYASTGPGSAAHLGGLMLERMTGAQMVHVPYRGNTNSDLMAGVVQLKLDPVAASLGLVKAGKVKVLAVSSPKRLAVLPDVPTVAESVPGYEMTGWQGFWAPAGTPPAIVQRLNAAIVKVVHKPEMNKRIQELGYEPLGSTPKEMADRIHRELGEWTAILKQANITLEP</sequence>
<comment type="caution">
    <text evidence="2">The sequence shown here is derived from an EMBL/GenBank/DDBJ whole genome shotgun (WGS) entry which is preliminary data.</text>
</comment>
<dbReference type="PANTHER" id="PTHR42928">
    <property type="entry name" value="TRICARBOXYLATE-BINDING PROTEIN"/>
    <property type="match status" value="1"/>
</dbReference>
<dbReference type="EMBL" id="WSEL01000009">
    <property type="protein sequence ID" value="MVQ31030.1"/>
    <property type="molecule type" value="Genomic_DNA"/>
</dbReference>
<dbReference type="InterPro" id="IPR042100">
    <property type="entry name" value="Bug_dom1"/>
</dbReference>
<dbReference type="SUPFAM" id="SSF53850">
    <property type="entry name" value="Periplasmic binding protein-like II"/>
    <property type="match status" value="1"/>
</dbReference>
<dbReference type="PANTHER" id="PTHR42928:SF5">
    <property type="entry name" value="BLR1237 PROTEIN"/>
    <property type="match status" value="1"/>
</dbReference>
<evidence type="ECO:0000256" key="1">
    <source>
        <dbReference type="ARBA" id="ARBA00006987"/>
    </source>
</evidence>
<dbReference type="Proteomes" id="UP000469385">
    <property type="component" value="Unassembled WGS sequence"/>
</dbReference>
<dbReference type="Gene3D" id="3.40.190.10">
    <property type="entry name" value="Periplasmic binding protein-like II"/>
    <property type="match status" value="1"/>
</dbReference>
<proteinExistence type="inferred from homology"/>
<keyword evidence="3" id="KW-1185">Reference proteome</keyword>
<gene>
    <name evidence="2" type="ORF">GON04_16340</name>
</gene>
<accession>A0A6N8IYA9</accession>
<dbReference type="PIRSF" id="PIRSF017082">
    <property type="entry name" value="YflP"/>
    <property type="match status" value="1"/>
</dbReference>
<dbReference type="InterPro" id="IPR005064">
    <property type="entry name" value="BUG"/>
</dbReference>
<dbReference type="AlphaFoldDB" id="A0A6N8IYA9"/>
<reference evidence="2 3" key="1">
    <citation type="submission" date="2019-12" db="EMBL/GenBank/DDBJ databases">
        <authorList>
            <person name="Huq M.A."/>
        </authorList>
    </citation>
    <scope>NUCLEOTIDE SEQUENCE [LARGE SCALE GENOMIC DNA]</scope>
    <source>
        <strain evidence="2 3">MAH-25</strain>
    </source>
</reference>
<protein>
    <submittedName>
        <fullName evidence="2">Tripartite tricarboxylate transporter substrate binding protein</fullName>
    </submittedName>
</protein>
<comment type="similarity">
    <text evidence="1">Belongs to the UPF0065 (bug) family.</text>
</comment>
<dbReference type="Gene3D" id="3.40.190.150">
    <property type="entry name" value="Bordetella uptake gene, domain 1"/>
    <property type="match status" value="1"/>
</dbReference>
<evidence type="ECO:0000313" key="2">
    <source>
        <dbReference type="EMBL" id="MVQ31030.1"/>
    </source>
</evidence>
<organism evidence="2 3">
    <name type="scientific">Ramlibacter pinisoli</name>
    <dbReference type="NCBI Taxonomy" id="2682844"/>
    <lineage>
        <taxon>Bacteria</taxon>
        <taxon>Pseudomonadati</taxon>
        <taxon>Pseudomonadota</taxon>
        <taxon>Betaproteobacteria</taxon>
        <taxon>Burkholderiales</taxon>
        <taxon>Comamonadaceae</taxon>
        <taxon>Ramlibacter</taxon>
    </lineage>
</organism>